<proteinExistence type="predicted"/>
<accession>A0A1F5WQM9</accession>
<evidence type="ECO:0000313" key="3">
    <source>
        <dbReference type="Proteomes" id="UP000178425"/>
    </source>
</evidence>
<dbReference type="Pfam" id="PF04977">
    <property type="entry name" value="DivIC"/>
    <property type="match status" value="1"/>
</dbReference>
<keyword evidence="1" id="KW-0812">Transmembrane</keyword>
<dbReference type="AlphaFoldDB" id="A0A1F5WQM9"/>
<dbReference type="EMBL" id="MFHI01000033">
    <property type="protein sequence ID" value="OGF77904.1"/>
    <property type="molecule type" value="Genomic_DNA"/>
</dbReference>
<comment type="caution">
    <text evidence="2">The sequence shown here is derived from an EMBL/GenBank/DDBJ whole genome shotgun (WGS) entry which is preliminary data.</text>
</comment>
<evidence type="ECO:0000313" key="2">
    <source>
        <dbReference type="EMBL" id="OGF77904.1"/>
    </source>
</evidence>
<protein>
    <submittedName>
        <fullName evidence="2">Uncharacterized protein</fullName>
    </submittedName>
</protein>
<keyword evidence="1" id="KW-1133">Transmembrane helix</keyword>
<reference evidence="2 3" key="1">
    <citation type="journal article" date="2016" name="Nat. Commun.">
        <title>Thousands of microbial genomes shed light on interconnected biogeochemical processes in an aquifer system.</title>
        <authorList>
            <person name="Anantharaman K."/>
            <person name="Brown C.T."/>
            <person name="Hug L.A."/>
            <person name="Sharon I."/>
            <person name="Castelle C.J."/>
            <person name="Probst A.J."/>
            <person name="Thomas B.C."/>
            <person name="Singh A."/>
            <person name="Wilkins M.J."/>
            <person name="Karaoz U."/>
            <person name="Brodie E.L."/>
            <person name="Williams K.H."/>
            <person name="Hubbard S.S."/>
            <person name="Banfield J.F."/>
        </authorList>
    </citation>
    <scope>NUCLEOTIDE SEQUENCE [LARGE SCALE GENOMIC DNA]</scope>
</reference>
<dbReference type="Proteomes" id="UP000178425">
    <property type="component" value="Unassembled WGS sequence"/>
</dbReference>
<evidence type="ECO:0000256" key="1">
    <source>
        <dbReference type="SAM" id="Phobius"/>
    </source>
</evidence>
<organism evidence="2 3">
    <name type="scientific">Candidatus Giovannonibacteria bacterium RIFCSPHIGHO2_02_43_13</name>
    <dbReference type="NCBI Taxonomy" id="1798330"/>
    <lineage>
        <taxon>Bacteria</taxon>
        <taxon>Candidatus Giovannoniibacteriota</taxon>
    </lineage>
</organism>
<keyword evidence="1" id="KW-0472">Membrane</keyword>
<feature type="transmembrane region" description="Helical" evidence="1">
    <location>
        <begin position="20"/>
        <end position="40"/>
    </location>
</feature>
<sequence>MNYRDFQERKKFEHIFYSGWSIFLVMALFVLSVAGAVNLWSKDRAIKAEIAELQAKISEAKKAKEIGVKKIMELGMAEGIEAEARGRFNLKKEGEELVIFMNNKNAPEEPKGFWASAKVSQARAWQNIKNWLGL</sequence>
<dbReference type="InterPro" id="IPR007060">
    <property type="entry name" value="FtsL/DivIC"/>
</dbReference>
<gene>
    <name evidence="2" type="ORF">A2W54_04800</name>
</gene>
<name>A0A1F5WQM9_9BACT</name>